<proteinExistence type="predicted"/>
<dbReference type="PANTHER" id="PTHR12203:SF90">
    <property type="entry name" value="O-GLUCOSYLTRANSFERASE RUMI HOMOLOG"/>
    <property type="match status" value="1"/>
</dbReference>
<dbReference type="KEGG" id="dcr:108218009"/>
<evidence type="ECO:0000313" key="2">
    <source>
        <dbReference type="EMBL" id="WOG97072.1"/>
    </source>
</evidence>
<dbReference type="SMART" id="SM00672">
    <property type="entry name" value="CAP10"/>
    <property type="match status" value="1"/>
</dbReference>
<gene>
    <name evidence="2" type="ORF">DCAR_0416411</name>
</gene>
<evidence type="ECO:0000313" key="3">
    <source>
        <dbReference type="Proteomes" id="UP000077755"/>
    </source>
</evidence>
<dbReference type="Pfam" id="PF05686">
    <property type="entry name" value="Glyco_transf_90"/>
    <property type="match status" value="1"/>
</dbReference>
<keyword evidence="3" id="KW-1185">Reference proteome</keyword>
<dbReference type="PANTHER" id="PTHR12203">
    <property type="entry name" value="KDEL LYS-ASP-GLU-LEU CONTAINING - RELATED"/>
    <property type="match status" value="1"/>
</dbReference>
<evidence type="ECO:0000259" key="1">
    <source>
        <dbReference type="SMART" id="SM00672"/>
    </source>
</evidence>
<reference evidence="2" key="1">
    <citation type="journal article" date="2016" name="Nat. Genet.">
        <title>A high-quality carrot genome assembly provides new insights into carotenoid accumulation and asterid genome evolution.</title>
        <authorList>
            <person name="Iorizzo M."/>
            <person name="Ellison S."/>
            <person name="Senalik D."/>
            <person name="Zeng P."/>
            <person name="Satapoomin P."/>
            <person name="Huang J."/>
            <person name="Bowman M."/>
            <person name="Iovene M."/>
            <person name="Sanseverino W."/>
            <person name="Cavagnaro P."/>
            <person name="Yildiz M."/>
            <person name="Macko-Podgorni A."/>
            <person name="Moranska E."/>
            <person name="Grzebelus E."/>
            <person name="Grzebelus D."/>
            <person name="Ashrafi H."/>
            <person name="Zheng Z."/>
            <person name="Cheng S."/>
            <person name="Spooner D."/>
            <person name="Van Deynze A."/>
            <person name="Simon P."/>
        </authorList>
    </citation>
    <scope>NUCLEOTIDE SEQUENCE</scope>
    <source>
        <tissue evidence="2">Leaf</tissue>
    </source>
</reference>
<dbReference type="EMBL" id="CP093346">
    <property type="protein sequence ID" value="WOG97072.1"/>
    <property type="molecule type" value="Genomic_DNA"/>
</dbReference>
<reference evidence="2" key="2">
    <citation type="submission" date="2022-03" db="EMBL/GenBank/DDBJ databases">
        <title>Draft title - Genomic analysis of global carrot germplasm unveils the trajectory of domestication and the origin of high carotenoid orange carrot.</title>
        <authorList>
            <person name="Iorizzo M."/>
            <person name="Ellison S."/>
            <person name="Senalik D."/>
            <person name="Macko-Podgorni A."/>
            <person name="Grzebelus D."/>
            <person name="Bostan H."/>
            <person name="Rolling W."/>
            <person name="Curaba J."/>
            <person name="Simon P."/>
        </authorList>
    </citation>
    <scope>NUCLEOTIDE SEQUENCE</scope>
    <source>
        <tissue evidence="2">Leaf</tissue>
    </source>
</reference>
<sequence length="494" mass="57879">MWFLQLGRNPIVKSSQAFLCFLLLCAAIFVSMRLLETTNFVNKVAVNPMNLPLKCSSGNNTRTCPANFYFTGSRKDDDQGVLTPRCPNYFRWIHEDLRPWKETGITLEMVERANRTANFRLVVLDGRAYIETYQKGFQTRDNFTQWGMLQLLRRYPGKVPDLDLMFDCVDWPVIRAAEYAGPDAKAPPPLFRYCGNSETLDIVFPDWTFWGWPETDIGPWETLSKEIIEGNKKTRWKDREPYAYWKGNPKVAEKRKELVKCNVSDQEDWNARIYIKDWDKELEQGITQSGLADQCHHRYKIYIEGSAWSVSQKYILACDSVCLVVTPQYYDFYTRGLLPLQHYWPIRADDKCRSIKFAVEWGNIHEQKAQVIGETAVKFIQEDLHMDYVYDYMFHLFNEYAKLLRYKPTIPEKAVEVCAETMACPEKGLAKKYMTQSLVNAPMDRNPCTMLPPYDHQGLRWYNLGKDNSFKVVRGWEDNYWEVEQNKNNEGQLP</sequence>
<dbReference type="AlphaFoldDB" id="A0AAF0WVV9"/>
<dbReference type="Proteomes" id="UP000077755">
    <property type="component" value="Chromosome 4"/>
</dbReference>
<organism evidence="2 3">
    <name type="scientific">Daucus carota subsp. sativus</name>
    <name type="common">Carrot</name>
    <dbReference type="NCBI Taxonomy" id="79200"/>
    <lineage>
        <taxon>Eukaryota</taxon>
        <taxon>Viridiplantae</taxon>
        <taxon>Streptophyta</taxon>
        <taxon>Embryophyta</taxon>
        <taxon>Tracheophyta</taxon>
        <taxon>Spermatophyta</taxon>
        <taxon>Magnoliopsida</taxon>
        <taxon>eudicotyledons</taxon>
        <taxon>Gunneridae</taxon>
        <taxon>Pentapetalae</taxon>
        <taxon>asterids</taxon>
        <taxon>campanulids</taxon>
        <taxon>Apiales</taxon>
        <taxon>Apiaceae</taxon>
        <taxon>Apioideae</taxon>
        <taxon>Scandiceae</taxon>
        <taxon>Daucinae</taxon>
        <taxon>Daucus</taxon>
        <taxon>Daucus sect. Daucus</taxon>
    </lineage>
</organism>
<dbReference type="InterPro" id="IPR006598">
    <property type="entry name" value="CAP10"/>
</dbReference>
<dbReference type="InterPro" id="IPR051091">
    <property type="entry name" value="O-Glucosyltr/Glycosyltrsf_90"/>
</dbReference>
<accession>A0AAF0WVV9</accession>
<protein>
    <recommendedName>
        <fullName evidence="1">Glycosyl transferase CAP10 domain-containing protein</fullName>
    </recommendedName>
</protein>
<name>A0AAF0WVV9_DAUCS</name>
<feature type="domain" description="Glycosyl transferase CAP10" evidence="1">
    <location>
        <begin position="158"/>
        <end position="407"/>
    </location>
</feature>